<dbReference type="PANTHER" id="PTHR48252:SF77">
    <property type="entry name" value="HISTONE DEACETYLASE DOMAIN-CONTAINING PROTEIN"/>
    <property type="match status" value="1"/>
</dbReference>
<comment type="caution">
    <text evidence="2">The sequence shown here is derived from an EMBL/GenBank/DDBJ whole genome shotgun (WGS) entry which is preliminary data.</text>
</comment>
<proteinExistence type="predicted"/>
<sequence length="334" mass="36949">MHAITYMLRQTRVALGIEVDDKMPQHKYYEYFGPDYTLHVGPSNMENKNSRHLLEEIRSKLCENLSKLQHAPSVQFQERPLDSDLGEVSKKVLLKGMVGCDGLYKFLDLLQSAKQQLNPSFTINIISTAGSEPVPSASSPDSVSTSVNRINPSVSHVNTLSNSDLSFATWHSRLGHPSGDTLKLPQIHPTFLLDHMEPKFAKQAFTNPSPPCSLPFIWQLLFQEQRCYTIKRIPNIGRHSAVSDLEYLTSSCIPQNKTMALSKQENGAPNNHCRLAATVQTNTIKPTGINVKATSRFAHVPKSRQSGMGTYGACANPNTNLNGSLSEEDTVSEG</sequence>
<evidence type="ECO:0000313" key="3">
    <source>
        <dbReference type="Proteomes" id="UP000289340"/>
    </source>
</evidence>
<evidence type="ECO:0000256" key="1">
    <source>
        <dbReference type="ARBA" id="ARBA00022853"/>
    </source>
</evidence>
<dbReference type="PANTHER" id="PTHR48252">
    <property type="entry name" value="HISTONE DEACETYLASE 2-RELATED"/>
    <property type="match status" value="1"/>
</dbReference>
<dbReference type="Proteomes" id="UP000289340">
    <property type="component" value="Chromosome 14"/>
</dbReference>
<accession>A0A445H669</accession>
<name>A0A445H669_GLYSO</name>
<keyword evidence="3" id="KW-1185">Reference proteome</keyword>
<protein>
    <submittedName>
        <fullName evidence="2">Histone deacetylase 19</fullName>
    </submittedName>
</protein>
<dbReference type="Gene3D" id="3.40.800.20">
    <property type="entry name" value="Histone deacetylase domain"/>
    <property type="match status" value="1"/>
</dbReference>
<evidence type="ECO:0000313" key="2">
    <source>
        <dbReference type="EMBL" id="RZB69105.1"/>
    </source>
</evidence>
<keyword evidence="1" id="KW-0156">Chromatin regulator</keyword>
<reference evidence="2 3" key="1">
    <citation type="submission" date="2018-09" db="EMBL/GenBank/DDBJ databases">
        <title>A high-quality reference genome of wild soybean provides a powerful tool to mine soybean genomes.</title>
        <authorList>
            <person name="Xie M."/>
            <person name="Chung C.Y.L."/>
            <person name="Li M.-W."/>
            <person name="Wong F.-L."/>
            <person name="Chan T.-F."/>
            <person name="Lam H.-M."/>
        </authorList>
    </citation>
    <scope>NUCLEOTIDE SEQUENCE [LARGE SCALE GENOMIC DNA]</scope>
    <source>
        <strain evidence="3">cv. W05</strain>
        <tissue evidence="2">Hypocotyl of etiolated seedlings</tissue>
    </source>
</reference>
<dbReference type="GO" id="GO:0006325">
    <property type="term" value="P:chromatin organization"/>
    <property type="evidence" value="ECO:0007669"/>
    <property type="project" value="UniProtKB-KW"/>
</dbReference>
<dbReference type="AlphaFoldDB" id="A0A445H669"/>
<organism evidence="2 3">
    <name type="scientific">Glycine soja</name>
    <name type="common">Wild soybean</name>
    <dbReference type="NCBI Taxonomy" id="3848"/>
    <lineage>
        <taxon>Eukaryota</taxon>
        <taxon>Viridiplantae</taxon>
        <taxon>Streptophyta</taxon>
        <taxon>Embryophyta</taxon>
        <taxon>Tracheophyta</taxon>
        <taxon>Spermatophyta</taxon>
        <taxon>Magnoliopsida</taxon>
        <taxon>eudicotyledons</taxon>
        <taxon>Gunneridae</taxon>
        <taxon>Pentapetalae</taxon>
        <taxon>rosids</taxon>
        <taxon>fabids</taxon>
        <taxon>Fabales</taxon>
        <taxon>Fabaceae</taxon>
        <taxon>Papilionoideae</taxon>
        <taxon>50 kb inversion clade</taxon>
        <taxon>NPAAA clade</taxon>
        <taxon>indigoferoid/millettioid clade</taxon>
        <taxon>Phaseoleae</taxon>
        <taxon>Glycine</taxon>
        <taxon>Glycine subgen. Soja</taxon>
    </lineage>
</organism>
<dbReference type="InterPro" id="IPR037138">
    <property type="entry name" value="His_deacetylse_dom_sf"/>
</dbReference>
<gene>
    <name evidence="2" type="ORF">D0Y65_038743</name>
</gene>
<dbReference type="EMBL" id="QZWG01000014">
    <property type="protein sequence ID" value="RZB69105.1"/>
    <property type="molecule type" value="Genomic_DNA"/>
</dbReference>